<dbReference type="Proteomes" id="UP000612456">
    <property type="component" value="Unassembled WGS sequence"/>
</dbReference>
<reference evidence="2" key="2">
    <citation type="submission" date="2020-09" db="EMBL/GenBank/DDBJ databases">
        <authorList>
            <person name="Sun Q."/>
            <person name="Zhou Y."/>
        </authorList>
    </citation>
    <scope>NUCLEOTIDE SEQUENCE</scope>
    <source>
        <strain evidence="2">CGMCC 1.15178</strain>
    </source>
</reference>
<accession>A0A916ZCL1</accession>
<dbReference type="AlphaFoldDB" id="A0A916ZCL1"/>
<evidence type="ECO:0000313" key="3">
    <source>
        <dbReference type="Proteomes" id="UP000612456"/>
    </source>
</evidence>
<protein>
    <submittedName>
        <fullName evidence="2">Uncharacterized protein</fullName>
    </submittedName>
</protein>
<keyword evidence="3" id="KW-1185">Reference proteome</keyword>
<comment type="caution">
    <text evidence="2">The sequence shown here is derived from an EMBL/GenBank/DDBJ whole genome shotgun (WGS) entry which is preliminary data.</text>
</comment>
<gene>
    <name evidence="2" type="ORF">GCM10010911_53210</name>
</gene>
<evidence type="ECO:0000256" key="1">
    <source>
        <dbReference type="SAM" id="Phobius"/>
    </source>
</evidence>
<dbReference type="EMBL" id="BMHP01000004">
    <property type="protein sequence ID" value="GGD88086.1"/>
    <property type="molecule type" value="Genomic_DNA"/>
</dbReference>
<name>A0A916ZCL1_9BACL</name>
<sequence>MSHLIEWITRHWLSTILILGAAAALTFVFIHRKSLFYKE</sequence>
<feature type="transmembrane region" description="Helical" evidence="1">
    <location>
        <begin position="12"/>
        <end position="30"/>
    </location>
</feature>
<reference evidence="2" key="1">
    <citation type="journal article" date="2014" name="Int. J. Syst. Evol. Microbiol.">
        <title>Complete genome sequence of Corynebacterium casei LMG S-19264T (=DSM 44701T), isolated from a smear-ripened cheese.</title>
        <authorList>
            <consortium name="US DOE Joint Genome Institute (JGI-PGF)"/>
            <person name="Walter F."/>
            <person name="Albersmeier A."/>
            <person name="Kalinowski J."/>
            <person name="Ruckert C."/>
        </authorList>
    </citation>
    <scope>NUCLEOTIDE SEQUENCE</scope>
    <source>
        <strain evidence="2">CGMCC 1.15178</strain>
    </source>
</reference>
<organism evidence="2 3">
    <name type="scientific">Paenibacillus nasutitermitis</name>
    <dbReference type="NCBI Taxonomy" id="1652958"/>
    <lineage>
        <taxon>Bacteria</taxon>
        <taxon>Bacillati</taxon>
        <taxon>Bacillota</taxon>
        <taxon>Bacilli</taxon>
        <taxon>Bacillales</taxon>
        <taxon>Paenibacillaceae</taxon>
        <taxon>Paenibacillus</taxon>
    </lineage>
</organism>
<keyword evidence="1" id="KW-0472">Membrane</keyword>
<keyword evidence="1" id="KW-0812">Transmembrane</keyword>
<proteinExistence type="predicted"/>
<keyword evidence="1" id="KW-1133">Transmembrane helix</keyword>
<evidence type="ECO:0000313" key="2">
    <source>
        <dbReference type="EMBL" id="GGD88086.1"/>
    </source>
</evidence>